<dbReference type="InterPro" id="IPR042112">
    <property type="entry name" value="P_AcTrfase_dom2"/>
</dbReference>
<keyword evidence="4" id="KW-0012">Acyltransferase</keyword>
<evidence type="ECO:0000313" key="6">
    <source>
        <dbReference type="EMBL" id="WCR11108.1"/>
    </source>
</evidence>
<accession>A0ABY7SX97</accession>
<dbReference type="EMBL" id="CP067134">
    <property type="protein sequence ID" value="WCR11108.1"/>
    <property type="molecule type" value="Genomic_DNA"/>
</dbReference>
<evidence type="ECO:0000313" key="7">
    <source>
        <dbReference type="Proteomes" id="UP001218412"/>
    </source>
</evidence>
<name>A0ABY7SX97_9RHOB</name>
<dbReference type="Gene3D" id="3.40.50.10750">
    <property type="entry name" value="Isocitrate/Isopropylmalate dehydrogenase-like"/>
    <property type="match status" value="1"/>
</dbReference>
<evidence type="ECO:0000256" key="2">
    <source>
        <dbReference type="ARBA" id="ARBA00005656"/>
    </source>
</evidence>
<gene>
    <name evidence="6" type="ORF">JHW45_01475</name>
</gene>
<keyword evidence="7" id="KW-1185">Reference proteome</keyword>
<dbReference type="Pfam" id="PF01515">
    <property type="entry name" value="PTA_PTB"/>
    <property type="match status" value="1"/>
</dbReference>
<dbReference type="InterPro" id="IPR002505">
    <property type="entry name" value="PTA_PTB"/>
</dbReference>
<dbReference type="PANTHER" id="PTHR43356">
    <property type="entry name" value="PHOSPHATE ACETYLTRANSFERASE"/>
    <property type="match status" value="1"/>
</dbReference>
<dbReference type="PANTHER" id="PTHR43356:SF3">
    <property type="entry name" value="PHOSPHATE ACETYLTRANSFERASE"/>
    <property type="match status" value="1"/>
</dbReference>
<organism evidence="6 7">
    <name type="scientific">Paracoccus stylophorae</name>
    <dbReference type="NCBI Taxonomy" id="659350"/>
    <lineage>
        <taxon>Bacteria</taxon>
        <taxon>Pseudomonadati</taxon>
        <taxon>Pseudomonadota</taxon>
        <taxon>Alphaproteobacteria</taxon>
        <taxon>Rhodobacterales</taxon>
        <taxon>Paracoccaceae</taxon>
        <taxon>Paracoccus</taxon>
    </lineage>
</organism>
<dbReference type="InterPro" id="IPR042113">
    <property type="entry name" value="P_AcTrfase_dom1"/>
</dbReference>
<reference evidence="6 7" key="1">
    <citation type="submission" date="2021-01" db="EMBL/GenBank/DDBJ databases">
        <title>Biogeographic distribution of Paracoccus.</title>
        <authorList>
            <person name="Hollensteiner J."/>
            <person name="Leineberger J."/>
            <person name="Brinkhoff T."/>
            <person name="Daniel R."/>
        </authorList>
    </citation>
    <scope>NUCLEOTIDE SEQUENCE [LARGE SCALE GENOMIC DNA]</scope>
    <source>
        <strain evidence="6 7">LMG25392</strain>
    </source>
</reference>
<dbReference type="NCBIfam" id="NF007233">
    <property type="entry name" value="PRK09653.1"/>
    <property type="match status" value="1"/>
</dbReference>
<evidence type="ECO:0000256" key="3">
    <source>
        <dbReference type="ARBA" id="ARBA00022679"/>
    </source>
</evidence>
<evidence type="ECO:0000256" key="1">
    <source>
        <dbReference type="ARBA" id="ARBA00000705"/>
    </source>
</evidence>
<dbReference type="Gene3D" id="3.40.50.10950">
    <property type="match status" value="1"/>
</dbReference>
<dbReference type="Proteomes" id="UP001218412">
    <property type="component" value="Chromosome"/>
</dbReference>
<dbReference type="SUPFAM" id="SSF53659">
    <property type="entry name" value="Isocitrate/Isopropylmalate dehydrogenase-like"/>
    <property type="match status" value="1"/>
</dbReference>
<sequence>MKPLDRIFDTARANPRRIILPEGDDLRVAEAAARLTDENLARVVLMNGPDIPGVTALNPAEAPDLVELSTHWHQMRAARGMTAERALIEMRDPIRQAAMRVRLDQADGTVGGAVATTADTVRAALQIIGKAPDAGIVSSFFLMLSRGPEAPFQGGMIFADCGLVIEPAAIDLAAIARSAAASCQQLLNEKPRVALLSFSTAGSAEHPSLMRIREALALIRAADPDLEVDGELQFDAALDEAIRARKAPDSRLSGRANVFVFPDLASGNIGYKIAQRLGGLTAIGPILQGLAKPANDLSRGCTPDDIIAATAVTAVQAGSNDARSS</sequence>
<dbReference type="PIRSF" id="PIRSF000428">
    <property type="entry name" value="P_Ac_trans"/>
    <property type="match status" value="1"/>
</dbReference>
<keyword evidence="3" id="KW-0808">Transferase</keyword>
<comment type="catalytic activity">
    <reaction evidence="1">
        <text>acetyl-CoA + phosphate = acetyl phosphate + CoA</text>
        <dbReference type="Rhea" id="RHEA:19521"/>
        <dbReference type="ChEBI" id="CHEBI:22191"/>
        <dbReference type="ChEBI" id="CHEBI:43474"/>
        <dbReference type="ChEBI" id="CHEBI:57287"/>
        <dbReference type="ChEBI" id="CHEBI:57288"/>
        <dbReference type="EC" id="2.3.1.8"/>
    </reaction>
</comment>
<dbReference type="InterPro" id="IPR012147">
    <property type="entry name" value="P_Ac_Bu_trans"/>
</dbReference>
<dbReference type="RefSeq" id="WP_272859203.1">
    <property type="nucleotide sequence ID" value="NZ_CP067134.1"/>
</dbReference>
<evidence type="ECO:0000259" key="5">
    <source>
        <dbReference type="Pfam" id="PF01515"/>
    </source>
</evidence>
<comment type="similarity">
    <text evidence="2">Belongs to the phosphate acetyltransferase and butyryltransferase family.</text>
</comment>
<evidence type="ECO:0000256" key="4">
    <source>
        <dbReference type="ARBA" id="ARBA00023315"/>
    </source>
</evidence>
<feature type="domain" description="Phosphate acetyl/butaryl transferase" evidence="5">
    <location>
        <begin position="5"/>
        <end position="314"/>
    </location>
</feature>
<protein>
    <submittedName>
        <fullName evidence="6">Phosphate acetyltransferase</fullName>
    </submittedName>
</protein>
<proteinExistence type="inferred from homology"/>
<dbReference type="InterPro" id="IPR050500">
    <property type="entry name" value="Phos_Acetyltrans/Butyryltrans"/>
</dbReference>